<gene>
    <name evidence="1" type="ORF">NQ318_017633</name>
</gene>
<evidence type="ECO:0000313" key="2">
    <source>
        <dbReference type="Proteomes" id="UP001162162"/>
    </source>
</evidence>
<dbReference type="AlphaFoldDB" id="A0AAV8Z3K9"/>
<protein>
    <submittedName>
        <fullName evidence="1">Uncharacterized protein</fullName>
    </submittedName>
</protein>
<name>A0AAV8Z3K9_9CUCU</name>
<proteinExistence type="predicted"/>
<organism evidence="1 2">
    <name type="scientific">Aromia moschata</name>
    <dbReference type="NCBI Taxonomy" id="1265417"/>
    <lineage>
        <taxon>Eukaryota</taxon>
        <taxon>Metazoa</taxon>
        <taxon>Ecdysozoa</taxon>
        <taxon>Arthropoda</taxon>
        <taxon>Hexapoda</taxon>
        <taxon>Insecta</taxon>
        <taxon>Pterygota</taxon>
        <taxon>Neoptera</taxon>
        <taxon>Endopterygota</taxon>
        <taxon>Coleoptera</taxon>
        <taxon>Polyphaga</taxon>
        <taxon>Cucujiformia</taxon>
        <taxon>Chrysomeloidea</taxon>
        <taxon>Cerambycidae</taxon>
        <taxon>Cerambycinae</taxon>
        <taxon>Callichromatini</taxon>
        <taxon>Aromia</taxon>
    </lineage>
</organism>
<accession>A0AAV8Z3K9</accession>
<dbReference type="Proteomes" id="UP001162162">
    <property type="component" value="Unassembled WGS sequence"/>
</dbReference>
<sequence>MGGNQGAWTQEGLRYTEGTRFKSVEVVQAKAMEVLNQLQKRTSSTAFNNGKFVWNGVEIAAKRSTLEAKKFGYLIATPRVKE</sequence>
<keyword evidence="2" id="KW-1185">Reference proteome</keyword>
<dbReference type="EMBL" id="JAPWTK010000021">
    <property type="protein sequence ID" value="KAJ8957735.1"/>
    <property type="molecule type" value="Genomic_DNA"/>
</dbReference>
<reference evidence="1" key="1">
    <citation type="journal article" date="2023" name="Insect Mol. Biol.">
        <title>Genome sequencing provides insights into the evolution of gene families encoding plant cell wall-degrading enzymes in longhorned beetles.</title>
        <authorList>
            <person name="Shin N.R."/>
            <person name="Okamura Y."/>
            <person name="Kirsch R."/>
            <person name="Pauchet Y."/>
        </authorList>
    </citation>
    <scope>NUCLEOTIDE SEQUENCE</scope>
    <source>
        <strain evidence="1">AMC_N1</strain>
    </source>
</reference>
<comment type="caution">
    <text evidence="1">The sequence shown here is derived from an EMBL/GenBank/DDBJ whole genome shotgun (WGS) entry which is preliminary data.</text>
</comment>
<evidence type="ECO:0000313" key="1">
    <source>
        <dbReference type="EMBL" id="KAJ8957735.1"/>
    </source>
</evidence>